<feature type="transmembrane region" description="Helical" evidence="8">
    <location>
        <begin position="176"/>
        <end position="199"/>
    </location>
</feature>
<reference evidence="9 10" key="1">
    <citation type="submission" date="2022-10" db="EMBL/GenBank/DDBJ databases">
        <title>Erythrobacter sp. sf7 Genome sequencing.</title>
        <authorList>
            <person name="Park S."/>
        </authorList>
    </citation>
    <scope>NUCLEOTIDE SEQUENCE [LARGE SCALE GENOMIC DNA]</scope>
    <source>
        <strain evidence="10">sf7</strain>
    </source>
</reference>
<comment type="caution">
    <text evidence="9">The sequence shown here is derived from an EMBL/GenBank/DDBJ whole genome shotgun (WGS) entry which is preliminary data.</text>
</comment>
<dbReference type="InterPro" id="IPR017540">
    <property type="entry name" value="Exosortase-1"/>
</dbReference>
<dbReference type="NCBIfam" id="TIGR03109">
    <property type="entry name" value="exosort_XrtA"/>
    <property type="match status" value="1"/>
</dbReference>
<evidence type="ECO:0000256" key="3">
    <source>
        <dbReference type="ARBA" id="ARBA00022670"/>
    </source>
</evidence>
<dbReference type="GO" id="GO:0016787">
    <property type="term" value="F:hydrolase activity"/>
    <property type="evidence" value="ECO:0007669"/>
    <property type="project" value="UniProtKB-KW"/>
</dbReference>
<name>A0ABT5JPB3_9SPHN</name>
<feature type="transmembrane region" description="Helical" evidence="8">
    <location>
        <begin position="300"/>
        <end position="321"/>
    </location>
</feature>
<dbReference type="Proteomes" id="UP001216558">
    <property type="component" value="Unassembled WGS sequence"/>
</dbReference>
<evidence type="ECO:0000256" key="2">
    <source>
        <dbReference type="ARBA" id="ARBA00022475"/>
    </source>
</evidence>
<dbReference type="NCBIfam" id="TIGR04178">
    <property type="entry name" value="exo_archaeo"/>
    <property type="match status" value="1"/>
</dbReference>
<evidence type="ECO:0000313" key="10">
    <source>
        <dbReference type="Proteomes" id="UP001216558"/>
    </source>
</evidence>
<evidence type="ECO:0000256" key="6">
    <source>
        <dbReference type="ARBA" id="ARBA00022989"/>
    </source>
</evidence>
<accession>A0ABT5JPB3</accession>
<keyword evidence="3" id="KW-0645">Protease</keyword>
<dbReference type="EC" id="3.4.22.-" evidence="9"/>
<feature type="transmembrane region" description="Helical" evidence="8">
    <location>
        <begin position="251"/>
        <end position="272"/>
    </location>
</feature>
<sequence length="322" mass="34489">MPARIPAEWRISLVLLGAAAFALVAVTAQSWGEMLHQWWNIDTYNHLLLVPPIIAWLVALKAKELGSIEPRPFIPGLALVIAALGLWWAGRASGINLVAHAGAVGALQAAVVTVLGLRASLLLALPIAFAAFLVPFGDEIIPPLQFLTADLAIALTHLSGVPASVEGIYIDTPAGLFIVAEACSGVKFLIAMVTLGVLVCFTRFERWSRRVIFIAACIIVPILANGVRAWATIYVAQFVGAEKATGFDHIVYGWIFFAIVVAALLGAAWRFFDREPEQYGWTAHSVAQWDWVQRSEAARFAPTGAAFAIAALAAIAALGTMI</sequence>
<feature type="transmembrane region" description="Helical" evidence="8">
    <location>
        <begin position="109"/>
        <end position="134"/>
    </location>
</feature>
<protein>
    <submittedName>
        <fullName evidence="9">Exosortase A</fullName>
        <ecNumber evidence="9">3.4.22.-</ecNumber>
    </submittedName>
</protein>
<gene>
    <name evidence="9" type="primary">xrtA</name>
    <name evidence="9" type="ORF">OIK40_02110</name>
</gene>
<dbReference type="InterPro" id="IPR013426">
    <property type="entry name" value="EpsH-like"/>
</dbReference>
<comment type="subcellular location">
    <subcellularLocation>
        <location evidence="1">Cell membrane</location>
        <topology evidence="1">Multi-pass membrane protein</topology>
    </subcellularLocation>
</comment>
<evidence type="ECO:0000256" key="4">
    <source>
        <dbReference type="ARBA" id="ARBA00022692"/>
    </source>
</evidence>
<evidence type="ECO:0000256" key="7">
    <source>
        <dbReference type="ARBA" id="ARBA00023136"/>
    </source>
</evidence>
<feature type="transmembrane region" description="Helical" evidence="8">
    <location>
        <begin position="211"/>
        <end position="231"/>
    </location>
</feature>
<keyword evidence="5 9" id="KW-0378">Hydrolase</keyword>
<keyword evidence="6 8" id="KW-1133">Transmembrane helix</keyword>
<dbReference type="NCBIfam" id="TIGR02602">
    <property type="entry name" value="8TM_EpsH"/>
    <property type="match status" value="1"/>
</dbReference>
<dbReference type="InterPro" id="IPR026392">
    <property type="entry name" value="Exo/Archaeosortase_dom"/>
</dbReference>
<dbReference type="InterPro" id="IPR019127">
    <property type="entry name" value="Exosortase"/>
</dbReference>
<proteinExistence type="predicted"/>
<feature type="transmembrane region" description="Helical" evidence="8">
    <location>
        <begin position="72"/>
        <end position="89"/>
    </location>
</feature>
<dbReference type="RefSeq" id="WP_273675774.1">
    <property type="nucleotide sequence ID" value="NZ_JAQQXQ010000001.1"/>
</dbReference>
<keyword evidence="10" id="KW-1185">Reference proteome</keyword>
<evidence type="ECO:0000256" key="5">
    <source>
        <dbReference type="ARBA" id="ARBA00022801"/>
    </source>
</evidence>
<feature type="transmembrane region" description="Helical" evidence="8">
    <location>
        <begin position="44"/>
        <end position="60"/>
    </location>
</feature>
<keyword evidence="7 8" id="KW-0472">Membrane</keyword>
<evidence type="ECO:0000256" key="8">
    <source>
        <dbReference type="SAM" id="Phobius"/>
    </source>
</evidence>
<dbReference type="Pfam" id="PF09721">
    <property type="entry name" value="Exosortase_EpsH"/>
    <property type="match status" value="1"/>
</dbReference>
<evidence type="ECO:0000256" key="1">
    <source>
        <dbReference type="ARBA" id="ARBA00004651"/>
    </source>
</evidence>
<evidence type="ECO:0000313" key="9">
    <source>
        <dbReference type="EMBL" id="MDC8753432.1"/>
    </source>
</evidence>
<keyword evidence="4 8" id="KW-0812">Transmembrane</keyword>
<organism evidence="9 10">
    <name type="scientific">Erythrobacter fulvus</name>
    <dbReference type="NCBI Taxonomy" id="2987523"/>
    <lineage>
        <taxon>Bacteria</taxon>
        <taxon>Pseudomonadati</taxon>
        <taxon>Pseudomonadota</taxon>
        <taxon>Alphaproteobacteria</taxon>
        <taxon>Sphingomonadales</taxon>
        <taxon>Erythrobacteraceae</taxon>
        <taxon>Erythrobacter/Porphyrobacter group</taxon>
        <taxon>Erythrobacter</taxon>
    </lineage>
</organism>
<dbReference type="EMBL" id="JAQQXQ010000001">
    <property type="protein sequence ID" value="MDC8753432.1"/>
    <property type="molecule type" value="Genomic_DNA"/>
</dbReference>
<keyword evidence="2" id="KW-1003">Cell membrane</keyword>